<keyword evidence="1" id="KW-1133">Transmembrane helix</keyword>
<feature type="transmembrane region" description="Helical" evidence="1">
    <location>
        <begin position="40"/>
        <end position="63"/>
    </location>
</feature>
<dbReference type="EMBL" id="VIIS01000001">
    <property type="protein sequence ID" value="KAF0314748.1"/>
    <property type="molecule type" value="Genomic_DNA"/>
</dbReference>
<feature type="transmembrane region" description="Helical" evidence="1">
    <location>
        <begin position="167"/>
        <end position="195"/>
    </location>
</feature>
<dbReference type="AlphaFoldDB" id="A0A6A4XGX1"/>
<evidence type="ECO:0000256" key="1">
    <source>
        <dbReference type="SAM" id="Phobius"/>
    </source>
</evidence>
<feature type="chain" id="PRO_5025338008" description="G-protein coupled receptors family 1 profile domain-containing protein" evidence="2">
    <location>
        <begin position="20"/>
        <end position="275"/>
    </location>
</feature>
<evidence type="ECO:0000313" key="4">
    <source>
        <dbReference type="Proteomes" id="UP000440578"/>
    </source>
</evidence>
<accession>A0A6A4XGX1</accession>
<keyword evidence="2" id="KW-0732">Signal</keyword>
<protein>
    <recommendedName>
        <fullName evidence="5">G-protein coupled receptors family 1 profile domain-containing protein</fullName>
    </recommendedName>
</protein>
<gene>
    <name evidence="3" type="ORF">FJT64_000019</name>
</gene>
<dbReference type="Gene3D" id="1.20.1070.10">
    <property type="entry name" value="Rhodopsin 7-helix transmembrane proteins"/>
    <property type="match status" value="1"/>
</dbReference>
<feature type="signal peptide" evidence="2">
    <location>
        <begin position="1"/>
        <end position="19"/>
    </location>
</feature>
<dbReference type="Proteomes" id="UP000440578">
    <property type="component" value="Unassembled WGS sequence"/>
</dbReference>
<reference evidence="3 4" key="1">
    <citation type="submission" date="2019-07" db="EMBL/GenBank/DDBJ databases">
        <title>Draft genome assembly of a fouling barnacle, Amphibalanus amphitrite (Darwin, 1854): The first reference genome for Thecostraca.</title>
        <authorList>
            <person name="Kim W."/>
        </authorList>
    </citation>
    <scope>NUCLEOTIDE SEQUENCE [LARGE SCALE GENOMIC DNA]</scope>
    <source>
        <strain evidence="3">SNU_AA5</strain>
        <tissue evidence="3">Soma without cirri and trophi</tissue>
    </source>
</reference>
<evidence type="ECO:0000256" key="2">
    <source>
        <dbReference type="SAM" id="SignalP"/>
    </source>
</evidence>
<proteinExistence type="predicted"/>
<comment type="caution">
    <text evidence="3">The sequence shown here is derived from an EMBL/GenBank/DDBJ whole genome shotgun (WGS) entry which is preliminary data.</text>
</comment>
<name>A0A6A4XGX1_AMPAM</name>
<organism evidence="3 4">
    <name type="scientific">Amphibalanus amphitrite</name>
    <name type="common">Striped barnacle</name>
    <name type="synonym">Balanus amphitrite</name>
    <dbReference type="NCBI Taxonomy" id="1232801"/>
    <lineage>
        <taxon>Eukaryota</taxon>
        <taxon>Metazoa</taxon>
        <taxon>Ecdysozoa</taxon>
        <taxon>Arthropoda</taxon>
        <taxon>Crustacea</taxon>
        <taxon>Multicrustacea</taxon>
        <taxon>Cirripedia</taxon>
        <taxon>Thoracica</taxon>
        <taxon>Thoracicalcarea</taxon>
        <taxon>Balanomorpha</taxon>
        <taxon>Balanoidea</taxon>
        <taxon>Balanidae</taxon>
        <taxon>Amphibalaninae</taxon>
        <taxon>Amphibalanus</taxon>
    </lineage>
</organism>
<evidence type="ECO:0000313" key="3">
    <source>
        <dbReference type="EMBL" id="KAF0314748.1"/>
    </source>
</evidence>
<feature type="transmembrane region" description="Helical" evidence="1">
    <location>
        <begin position="116"/>
        <end position="140"/>
    </location>
</feature>
<keyword evidence="1" id="KW-0472">Membrane</keyword>
<keyword evidence="1" id="KW-0812">Transmembrane</keyword>
<keyword evidence="4" id="KW-1185">Reference proteome</keyword>
<sequence length="275" mass="29765">MSNPLVKVVLGLLLTANFGAPLVAVVTNRHLWEEPMALLVGNISLVCMLIGVNLFTVGAYDVLQLRAGGLCRALQYSGFGFGGGFKMAQLCVAAGQLAAISRPLEHRSLMARARRWVLAATWLTWAAQVTFGVIAVSLGLPTAADRVGGYGNSTVGRSECRWESSLAAVYAVLAEVQTLLFSLATVGTLVFTAAVGCRSKARLTREVEEVGYRAAASEENRQLVDNFSEFRKIVWVFTLTVPLDIITPMLRISSLWYPTPTQRDPSSAAPFRLDL</sequence>
<evidence type="ECO:0008006" key="5">
    <source>
        <dbReference type="Google" id="ProtNLM"/>
    </source>
</evidence>